<dbReference type="InterPro" id="IPR015814">
    <property type="entry name" value="Pgluconate_DH_NAD-bd_C"/>
</dbReference>
<evidence type="ECO:0000313" key="2">
    <source>
        <dbReference type="EMBL" id="SUZ67432.1"/>
    </source>
</evidence>
<protein>
    <recommendedName>
        <fullName evidence="1">Phosphogluconate dehydrogenase NAD-binding putative C-terminal domain-containing protein</fullName>
    </recommendedName>
</protein>
<dbReference type="InterPro" id="IPR013328">
    <property type="entry name" value="6PGD_dom2"/>
</dbReference>
<dbReference type="InterPro" id="IPR036291">
    <property type="entry name" value="NAD(P)-bd_dom_sf"/>
</dbReference>
<dbReference type="SUPFAM" id="SSF48179">
    <property type="entry name" value="6-phosphogluconate dehydrogenase C-terminal domain-like"/>
    <property type="match status" value="1"/>
</dbReference>
<dbReference type="Gene3D" id="1.10.1040.10">
    <property type="entry name" value="N-(1-d-carboxylethyl)-l-norvaline Dehydrogenase, domain 2"/>
    <property type="match status" value="1"/>
</dbReference>
<accession>A0A381PK94</accession>
<dbReference type="SUPFAM" id="SSF51735">
    <property type="entry name" value="NAD(P)-binding Rossmann-fold domains"/>
    <property type="match status" value="1"/>
</dbReference>
<name>A0A381PK94_9ZZZZ</name>
<dbReference type="EMBL" id="UINC01001011">
    <property type="protein sequence ID" value="SUZ67432.1"/>
    <property type="molecule type" value="Genomic_DNA"/>
</dbReference>
<sequence length="278" mass="29376">MTTVMLLHPGAMGASIGSAIAGNGHGVLWVPDGRSDATTLRATDARFEEVGFVDAVGRADVVVSVVPPGAAMSVATEVADSGFDGIYADFNAIAPQSATQIAEALPHYVDGGIVGPPAWEIGTTRLALSGPRAKEVESLFADSPVEVINLGSEIGKASAFKVGFAAWTKGSGSLLLLICAYARSAGVEKELFQEWERRGMPLEAQSESVAQQMGPKGWRFGDEMREISGALEAAGLGNGFFDHAGETFDRLAHRKNVTDRRLTLEEVTQDLLQVFPKT</sequence>
<gene>
    <name evidence="2" type="ORF">METZ01_LOCUS20286</name>
</gene>
<evidence type="ECO:0000259" key="1">
    <source>
        <dbReference type="Pfam" id="PF09130"/>
    </source>
</evidence>
<dbReference type="AlphaFoldDB" id="A0A381PK94"/>
<organism evidence="2">
    <name type="scientific">marine metagenome</name>
    <dbReference type="NCBI Taxonomy" id="408172"/>
    <lineage>
        <taxon>unclassified sequences</taxon>
        <taxon>metagenomes</taxon>
        <taxon>ecological metagenomes</taxon>
    </lineage>
</organism>
<reference evidence="2" key="1">
    <citation type="submission" date="2018-05" db="EMBL/GenBank/DDBJ databases">
        <authorList>
            <person name="Lanie J.A."/>
            <person name="Ng W.-L."/>
            <person name="Kazmierczak K.M."/>
            <person name="Andrzejewski T.M."/>
            <person name="Davidsen T.M."/>
            <person name="Wayne K.J."/>
            <person name="Tettelin H."/>
            <person name="Glass J.I."/>
            <person name="Rusch D."/>
            <person name="Podicherti R."/>
            <person name="Tsui H.-C.T."/>
            <person name="Winkler M.E."/>
        </authorList>
    </citation>
    <scope>NUCLEOTIDE SEQUENCE</scope>
</reference>
<dbReference type="InterPro" id="IPR008927">
    <property type="entry name" value="6-PGluconate_DH-like_C_sf"/>
</dbReference>
<proteinExistence type="predicted"/>
<dbReference type="Gene3D" id="3.40.50.720">
    <property type="entry name" value="NAD(P)-binding Rossmann-like Domain"/>
    <property type="match status" value="1"/>
</dbReference>
<feature type="domain" description="Phosphogluconate dehydrogenase NAD-binding putative C-terminal" evidence="1">
    <location>
        <begin position="182"/>
        <end position="250"/>
    </location>
</feature>
<dbReference type="Pfam" id="PF09130">
    <property type="entry name" value="DUF1932"/>
    <property type="match status" value="1"/>
</dbReference>